<gene>
    <name evidence="3" type="ORF">ASPCADRAFT_133928</name>
</gene>
<dbReference type="PROSITE" id="PS50280">
    <property type="entry name" value="SET"/>
    <property type="match status" value="1"/>
</dbReference>
<name>A0A1R3RBK1_ASPC5</name>
<dbReference type="OrthoDB" id="1028014at2759"/>
<evidence type="ECO:0000313" key="3">
    <source>
        <dbReference type="EMBL" id="OOF91860.1"/>
    </source>
</evidence>
<evidence type="ECO:0000256" key="1">
    <source>
        <dbReference type="SAM" id="MobiDB-lite"/>
    </source>
</evidence>
<organism evidence="3 4">
    <name type="scientific">Aspergillus carbonarius (strain ITEM 5010)</name>
    <dbReference type="NCBI Taxonomy" id="602072"/>
    <lineage>
        <taxon>Eukaryota</taxon>
        <taxon>Fungi</taxon>
        <taxon>Dikarya</taxon>
        <taxon>Ascomycota</taxon>
        <taxon>Pezizomycotina</taxon>
        <taxon>Eurotiomycetes</taxon>
        <taxon>Eurotiomycetidae</taxon>
        <taxon>Eurotiales</taxon>
        <taxon>Aspergillaceae</taxon>
        <taxon>Aspergillus</taxon>
        <taxon>Aspergillus subgen. Circumdati</taxon>
    </lineage>
</organism>
<dbReference type="STRING" id="602072.A0A1R3RBK1"/>
<dbReference type="InterPro" id="IPR050869">
    <property type="entry name" value="H3K4_H4K5_MeTrfase"/>
</dbReference>
<dbReference type="Pfam" id="PF00856">
    <property type="entry name" value="SET"/>
    <property type="match status" value="1"/>
</dbReference>
<dbReference type="PANTHER" id="PTHR12197:SF292">
    <property type="entry name" value="SET DOMAIN-CONTAINING PROTEIN"/>
    <property type="match status" value="1"/>
</dbReference>
<dbReference type="CDD" id="cd20071">
    <property type="entry name" value="SET_SMYD"/>
    <property type="match status" value="1"/>
</dbReference>
<dbReference type="SUPFAM" id="SSF82199">
    <property type="entry name" value="SET domain"/>
    <property type="match status" value="1"/>
</dbReference>
<dbReference type="AlphaFoldDB" id="A0A1R3RBK1"/>
<dbReference type="PANTHER" id="PTHR12197">
    <property type="entry name" value="HISTONE-LYSINE N-METHYLTRANSFERASE SMYD"/>
    <property type="match status" value="1"/>
</dbReference>
<dbReference type="OMA" id="LWIIVRM"/>
<dbReference type="Proteomes" id="UP000188318">
    <property type="component" value="Unassembled WGS sequence"/>
</dbReference>
<dbReference type="VEuPathDB" id="FungiDB:ASPCADRAFT_133928"/>
<dbReference type="Gene3D" id="2.170.270.10">
    <property type="entry name" value="SET domain"/>
    <property type="match status" value="1"/>
</dbReference>
<dbReference type="InterPro" id="IPR001214">
    <property type="entry name" value="SET_dom"/>
</dbReference>
<proteinExistence type="predicted"/>
<evidence type="ECO:0000313" key="4">
    <source>
        <dbReference type="Proteomes" id="UP000188318"/>
    </source>
</evidence>
<keyword evidence="4" id="KW-1185">Reference proteome</keyword>
<feature type="region of interest" description="Disordered" evidence="1">
    <location>
        <begin position="215"/>
        <end position="234"/>
    </location>
</feature>
<sequence length="324" mass="36618">MPTIGQLYQLSKTEEEPSKLSHTYQDIGILGPKARKTPFANPLTQAILFLHLHLTQTHNAIKGRTLSTNGPIRTGELLMADLPYAVLPTVATGSGDDFICSNLGCSRRVSRHATNSVTCESNCSLDVWWCNESCKNEDQSRHDFECAWLKAYSPILRQEVGDHDYYLLWIVVRILAARYLELQGTTPTNIHHQFTFQDRFTSGWDGIQLLRTNRDSWPASQKPSPPTPSESTITRGTEYGLALFLRITLANHSCTPNVTHQADDRGRMMVTALRDIAPGEECCTSYFDLSEYVDLQARRQKTQDLFIFTCTCPRCLDEEAQLQK</sequence>
<accession>A0A1R3RBK1</accession>
<protein>
    <recommendedName>
        <fullName evidence="2">SET domain-containing protein</fullName>
    </recommendedName>
</protein>
<feature type="domain" description="SET" evidence="2">
    <location>
        <begin position="50"/>
        <end position="287"/>
    </location>
</feature>
<dbReference type="EMBL" id="KV907509">
    <property type="protein sequence ID" value="OOF91860.1"/>
    <property type="molecule type" value="Genomic_DNA"/>
</dbReference>
<dbReference type="InterPro" id="IPR046341">
    <property type="entry name" value="SET_dom_sf"/>
</dbReference>
<evidence type="ECO:0000259" key="2">
    <source>
        <dbReference type="PROSITE" id="PS50280"/>
    </source>
</evidence>
<reference evidence="4" key="1">
    <citation type="journal article" date="2017" name="Genome Biol.">
        <title>Comparative genomics reveals high biological diversity and specific adaptations in the industrially and medically important fungal genus Aspergillus.</title>
        <authorList>
            <person name="de Vries R.P."/>
            <person name="Riley R."/>
            <person name="Wiebenga A."/>
            <person name="Aguilar-Osorio G."/>
            <person name="Amillis S."/>
            <person name="Uchima C.A."/>
            <person name="Anderluh G."/>
            <person name="Asadollahi M."/>
            <person name="Askin M."/>
            <person name="Barry K."/>
            <person name="Battaglia E."/>
            <person name="Bayram O."/>
            <person name="Benocci T."/>
            <person name="Braus-Stromeyer S.A."/>
            <person name="Caldana C."/>
            <person name="Canovas D."/>
            <person name="Cerqueira G.C."/>
            <person name="Chen F."/>
            <person name="Chen W."/>
            <person name="Choi C."/>
            <person name="Clum A."/>
            <person name="Dos Santos R.A."/>
            <person name="Damasio A.R."/>
            <person name="Diallinas G."/>
            <person name="Emri T."/>
            <person name="Fekete E."/>
            <person name="Flipphi M."/>
            <person name="Freyberg S."/>
            <person name="Gallo A."/>
            <person name="Gournas C."/>
            <person name="Habgood R."/>
            <person name="Hainaut M."/>
            <person name="Harispe M.L."/>
            <person name="Henrissat B."/>
            <person name="Hilden K.S."/>
            <person name="Hope R."/>
            <person name="Hossain A."/>
            <person name="Karabika E."/>
            <person name="Karaffa L."/>
            <person name="Karanyi Z."/>
            <person name="Krasevec N."/>
            <person name="Kuo A."/>
            <person name="Kusch H."/>
            <person name="LaButti K."/>
            <person name="Lagendijk E.L."/>
            <person name="Lapidus A."/>
            <person name="Levasseur A."/>
            <person name="Lindquist E."/>
            <person name="Lipzen A."/>
            <person name="Logrieco A.F."/>
            <person name="MacCabe A."/>
            <person name="Maekelae M.R."/>
            <person name="Malavazi I."/>
            <person name="Melin P."/>
            <person name="Meyer V."/>
            <person name="Mielnichuk N."/>
            <person name="Miskei M."/>
            <person name="Molnar A.P."/>
            <person name="Mule G."/>
            <person name="Ngan C.Y."/>
            <person name="Orejas M."/>
            <person name="Orosz E."/>
            <person name="Ouedraogo J.P."/>
            <person name="Overkamp K.M."/>
            <person name="Park H.-S."/>
            <person name="Perrone G."/>
            <person name="Piumi F."/>
            <person name="Punt P.J."/>
            <person name="Ram A.F."/>
            <person name="Ramon A."/>
            <person name="Rauscher S."/>
            <person name="Record E."/>
            <person name="Riano-Pachon D.M."/>
            <person name="Robert V."/>
            <person name="Roehrig J."/>
            <person name="Ruller R."/>
            <person name="Salamov A."/>
            <person name="Salih N.S."/>
            <person name="Samson R.A."/>
            <person name="Sandor E."/>
            <person name="Sanguinetti M."/>
            <person name="Schuetze T."/>
            <person name="Sepcic K."/>
            <person name="Shelest E."/>
            <person name="Sherlock G."/>
            <person name="Sophianopoulou V."/>
            <person name="Squina F.M."/>
            <person name="Sun H."/>
            <person name="Susca A."/>
            <person name="Todd R.B."/>
            <person name="Tsang A."/>
            <person name="Unkles S.E."/>
            <person name="van de Wiele N."/>
            <person name="van Rossen-Uffink D."/>
            <person name="Oliveira J.V."/>
            <person name="Vesth T.C."/>
            <person name="Visser J."/>
            <person name="Yu J.-H."/>
            <person name="Zhou M."/>
            <person name="Andersen M.R."/>
            <person name="Archer D.B."/>
            <person name="Baker S.E."/>
            <person name="Benoit I."/>
            <person name="Brakhage A.A."/>
            <person name="Braus G.H."/>
            <person name="Fischer R."/>
            <person name="Frisvad J.C."/>
            <person name="Goldman G.H."/>
            <person name="Houbraken J."/>
            <person name="Oakley B."/>
            <person name="Pocsi I."/>
            <person name="Scazzocchio C."/>
            <person name="Seiboth B."/>
            <person name="vanKuyk P.A."/>
            <person name="Wortman J."/>
            <person name="Dyer P.S."/>
            <person name="Grigoriev I.V."/>
        </authorList>
    </citation>
    <scope>NUCLEOTIDE SEQUENCE [LARGE SCALE GENOMIC DNA]</scope>
    <source>
        <strain evidence="4">ITEM 5010</strain>
    </source>
</reference>